<dbReference type="PANTHER" id="PTHR43479">
    <property type="entry name" value="ACREF/ENVCD OPERON REPRESSOR-RELATED"/>
    <property type="match status" value="1"/>
</dbReference>
<name>A0A1I4MWI0_ENTMU</name>
<dbReference type="InterPro" id="IPR009057">
    <property type="entry name" value="Homeodomain-like_sf"/>
</dbReference>
<dbReference type="InterPro" id="IPR050624">
    <property type="entry name" value="HTH-type_Tx_Regulator"/>
</dbReference>
<accession>A0A1I4MWI0</accession>
<dbReference type="AlphaFoldDB" id="A0A1I4MWI0"/>
<dbReference type="Gene3D" id="1.10.357.10">
    <property type="entry name" value="Tetracycline Repressor, domain 2"/>
    <property type="match status" value="1"/>
</dbReference>
<dbReference type="EMBL" id="NGMS01000001">
    <property type="protein sequence ID" value="OTP26617.1"/>
    <property type="molecule type" value="Genomic_DNA"/>
</dbReference>
<keyword evidence="1 2" id="KW-0238">DNA-binding</keyword>
<gene>
    <name evidence="4" type="ORF">A5802_000333</name>
</gene>
<dbReference type="InterPro" id="IPR039532">
    <property type="entry name" value="TetR_C_Firmicutes"/>
</dbReference>
<evidence type="ECO:0000259" key="3">
    <source>
        <dbReference type="PROSITE" id="PS50977"/>
    </source>
</evidence>
<dbReference type="PANTHER" id="PTHR43479:SF7">
    <property type="entry name" value="TETR-FAMILY TRANSCRIPTIONAL REGULATOR"/>
    <property type="match status" value="1"/>
</dbReference>
<dbReference type="GO" id="GO:0003677">
    <property type="term" value="F:DNA binding"/>
    <property type="evidence" value="ECO:0007669"/>
    <property type="project" value="UniProtKB-UniRule"/>
</dbReference>
<comment type="caution">
    <text evidence="4">The sequence shown here is derived from an EMBL/GenBank/DDBJ whole genome shotgun (WGS) entry which is preliminary data.</text>
</comment>
<protein>
    <recommendedName>
        <fullName evidence="3">HTH tetR-type domain-containing protein</fullName>
    </recommendedName>
</protein>
<reference evidence="4 5" key="1">
    <citation type="submission" date="2017-05" db="EMBL/GenBank/DDBJ databases">
        <title>The Genome Sequence of Enterococcus mundtii 6B1_DIV0119.</title>
        <authorList>
            <consortium name="The Broad Institute Genomics Platform"/>
            <consortium name="The Broad Institute Genomic Center for Infectious Diseases"/>
            <person name="Earl A."/>
            <person name="Manson A."/>
            <person name="Schwartman J."/>
            <person name="Gilmore M."/>
            <person name="Abouelleil A."/>
            <person name="Cao P."/>
            <person name="Chapman S."/>
            <person name="Cusick C."/>
            <person name="Shea T."/>
            <person name="Young S."/>
            <person name="Neafsey D."/>
            <person name="Nusbaum C."/>
            <person name="Birren B."/>
        </authorList>
    </citation>
    <scope>NUCLEOTIDE SEQUENCE [LARGE SCALE GENOMIC DNA]</scope>
    <source>
        <strain evidence="4 5">6B1_DIV0119</strain>
    </source>
</reference>
<dbReference type="RefSeq" id="WP_074800159.1">
    <property type="nucleotide sequence ID" value="NZ_FOUC01000009.1"/>
</dbReference>
<evidence type="ECO:0000313" key="4">
    <source>
        <dbReference type="EMBL" id="OTP26617.1"/>
    </source>
</evidence>
<dbReference type="SUPFAM" id="SSF46689">
    <property type="entry name" value="Homeodomain-like"/>
    <property type="match status" value="1"/>
</dbReference>
<dbReference type="Proteomes" id="UP000195024">
    <property type="component" value="Unassembled WGS sequence"/>
</dbReference>
<feature type="DNA-binding region" description="H-T-H motif" evidence="2">
    <location>
        <begin position="29"/>
        <end position="48"/>
    </location>
</feature>
<dbReference type="Pfam" id="PF14278">
    <property type="entry name" value="TetR_C_8"/>
    <property type="match status" value="1"/>
</dbReference>
<evidence type="ECO:0000256" key="1">
    <source>
        <dbReference type="ARBA" id="ARBA00023125"/>
    </source>
</evidence>
<proteinExistence type="predicted"/>
<feature type="domain" description="HTH tetR-type" evidence="3">
    <location>
        <begin position="6"/>
        <end position="66"/>
    </location>
</feature>
<organism evidence="4 5">
    <name type="scientific">Enterococcus mundtii</name>
    <dbReference type="NCBI Taxonomy" id="53346"/>
    <lineage>
        <taxon>Bacteria</taxon>
        <taxon>Bacillati</taxon>
        <taxon>Bacillota</taxon>
        <taxon>Bacilli</taxon>
        <taxon>Lactobacillales</taxon>
        <taxon>Enterococcaceae</taxon>
        <taxon>Enterococcus</taxon>
    </lineage>
</organism>
<evidence type="ECO:0000313" key="5">
    <source>
        <dbReference type="Proteomes" id="UP000195024"/>
    </source>
</evidence>
<evidence type="ECO:0000256" key="2">
    <source>
        <dbReference type="PROSITE-ProRule" id="PRU00335"/>
    </source>
</evidence>
<sequence>MDRRSTRTKQAIKQAFLDLTKEKPINKITIAELSQQADIGRGTFYTHYEDIYDLRSKIIEESICTLTDIFDQTYPNKEQYDFRRFVHTLVNHVDENKAVFHFFFNDFMDDELSVQLTQILIKRVMDEEQLDMKDIKNKVEVLFSISGTTSVLAEWINGHLNVEKEELIAILDDIITRF</sequence>
<dbReference type="InterPro" id="IPR001647">
    <property type="entry name" value="HTH_TetR"/>
</dbReference>
<dbReference type="PROSITE" id="PS50977">
    <property type="entry name" value="HTH_TETR_2"/>
    <property type="match status" value="1"/>
</dbReference>